<proteinExistence type="predicted"/>
<dbReference type="AlphaFoldDB" id="A0AAD4X6H0"/>
<evidence type="ECO:0000313" key="3">
    <source>
        <dbReference type="Proteomes" id="UP001202328"/>
    </source>
</evidence>
<feature type="non-terminal residue" evidence="2">
    <location>
        <position position="143"/>
    </location>
</feature>
<dbReference type="Proteomes" id="UP001202328">
    <property type="component" value="Unassembled WGS sequence"/>
</dbReference>
<reference evidence="2" key="1">
    <citation type="submission" date="2022-04" db="EMBL/GenBank/DDBJ databases">
        <title>A functionally conserved STORR gene fusion in Papaver species that diverged 16.8 million years ago.</title>
        <authorList>
            <person name="Catania T."/>
        </authorList>
    </citation>
    <scope>NUCLEOTIDE SEQUENCE</scope>
    <source>
        <strain evidence="2">S-188037</strain>
    </source>
</reference>
<feature type="region of interest" description="Disordered" evidence="1">
    <location>
        <begin position="47"/>
        <end position="73"/>
    </location>
</feature>
<feature type="compositionally biased region" description="Low complexity" evidence="1">
    <location>
        <begin position="50"/>
        <end position="62"/>
    </location>
</feature>
<evidence type="ECO:0000256" key="1">
    <source>
        <dbReference type="SAM" id="MobiDB-lite"/>
    </source>
</evidence>
<name>A0AAD4X6H0_9MAGN</name>
<evidence type="ECO:0000313" key="2">
    <source>
        <dbReference type="EMBL" id="KAI3849104.1"/>
    </source>
</evidence>
<comment type="caution">
    <text evidence="2">The sequence shown here is derived from an EMBL/GenBank/DDBJ whole genome shotgun (WGS) entry which is preliminary data.</text>
</comment>
<sequence>MQGGSAPSCHSENTESSSESERISCLEAQLAIFMGIQGAKSLIYTHQNHSAASKPSSSDGSSQKIVKDSEDTSVDDEIIQTKRNIGIEKSYDMLHNVRIGKGNVCVLVEVALKPSFCLPFPPKGKEEIFLVGEAEGYHVAWPK</sequence>
<protein>
    <submittedName>
        <fullName evidence="2">Uncharacterized protein</fullName>
    </submittedName>
</protein>
<feature type="compositionally biased region" description="Low complexity" evidence="1">
    <location>
        <begin position="8"/>
        <end position="17"/>
    </location>
</feature>
<keyword evidence="3" id="KW-1185">Reference proteome</keyword>
<organism evidence="2 3">
    <name type="scientific">Papaver atlanticum</name>
    <dbReference type="NCBI Taxonomy" id="357466"/>
    <lineage>
        <taxon>Eukaryota</taxon>
        <taxon>Viridiplantae</taxon>
        <taxon>Streptophyta</taxon>
        <taxon>Embryophyta</taxon>
        <taxon>Tracheophyta</taxon>
        <taxon>Spermatophyta</taxon>
        <taxon>Magnoliopsida</taxon>
        <taxon>Ranunculales</taxon>
        <taxon>Papaveraceae</taxon>
        <taxon>Papaveroideae</taxon>
        <taxon>Papaver</taxon>
    </lineage>
</organism>
<gene>
    <name evidence="2" type="ORF">MKW98_029029</name>
</gene>
<feature type="region of interest" description="Disordered" evidence="1">
    <location>
        <begin position="1"/>
        <end position="21"/>
    </location>
</feature>
<dbReference type="EMBL" id="JAJJMB010016162">
    <property type="protein sequence ID" value="KAI3849104.1"/>
    <property type="molecule type" value="Genomic_DNA"/>
</dbReference>
<accession>A0AAD4X6H0</accession>